<comment type="cofactor">
    <cofactor evidence="1">
        <name>[4Fe-4S] cluster</name>
        <dbReference type="ChEBI" id="CHEBI:49883"/>
    </cofactor>
</comment>
<evidence type="ECO:0000256" key="2">
    <source>
        <dbReference type="ARBA" id="ARBA00022485"/>
    </source>
</evidence>
<dbReference type="GO" id="GO:0003824">
    <property type="term" value="F:catalytic activity"/>
    <property type="evidence" value="ECO:0007669"/>
    <property type="project" value="InterPro"/>
</dbReference>
<name>A0A7K1KJB3_9BACT</name>
<dbReference type="RefSeq" id="WP_155931503.1">
    <property type="nucleotide sequence ID" value="NZ_WODC01000001.1"/>
</dbReference>
<dbReference type="CDD" id="cd01335">
    <property type="entry name" value="Radical_SAM"/>
    <property type="match status" value="1"/>
</dbReference>
<keyword evidence="2" id="KW-0004">4Fe-4S</keyword>
<keyword evidence="7" id="KW-0456">Lyase</keyword>
<evidence type="ECO:0000256" key="5">
    <source>
        <dbReference type="ARBA" id="ARBA00023004"/>
    </source>
</evidence>
<evidence type="ECO:0000313" key="12">
    <source>
        <dbReference type="EMBL" id="MUM76135.1"/>
    </source>
</evidence>
<dbReference type="InterPro" id="IPR013785">
    <property type="entry name" value="Aldolase_TIM"/>
</dbReference>
<dbReference type="InterPro" id="IPR058240">
    <property type="entry name" value="rSAM_sf"/>
</dbReference>
<keyword evidence="4" id="KW-0479">Metal-binding</keyword>
<dbReference type="InterPro" id="IPR030894">
    <property type="entry name" value="Ahb_Proteobacteria"/>
</dbReference>
<dbReference type="InterPro" id="IPR017200">
    <property type="entry name" value="PqqE-like"/>
</dbReference>
<evidence type="ECO:0000256" key="10">
    <source>
        <dbReference type="ARBA" id="ARBA00073867"/>
    </source>
</evidence>
<comment type="caution">
    <text evidence="12">The sequence shown here is derived from an EMBL/GenBank/DDBJ whole genome shotgun (WGS) entry which is preliminary data.</text>
</comment>
<keyword evidence="13" id="KW-1185">Reference proteome</keyword>
<gene>
    <name evidence="12" type="primary">ahbC</name>
    <name evidence="12" type="ORF">GKC30_00630</name>
</gene>
<dbReference type="Pfam" id="PF04055">
    <property type="entry name" value="Radical_SAM"/>
    <property type="match status" value="1"/>
</dbReference>
<dbReference type="PIRSF" id="PIRSF037420">
    <property type="entry name" value="PQQ_syn_pqqE"/>
    <property type="match status" value="1"/>
</dbReference>
<dbReference type="InterPro" id="IPR007197">
    <property type="entry name" value="rSAM"/>
</dbReference>
<feature type="domain" description="Radical SAM core" evidence="11">
    <location>
        <begin position="36"/>
        <end position="247"/>
    </location>
</feature>
<reference evidence="12 13" key="1">
    <citation type="submission" date="2019-11" db="EMBL/GenBank/DDBJ databases">
        <title>Pseudodesulfovibrio alkaliphilus, sp. nov., an alkaliphilic sulfate-reducing bacteria from mud volcano of Taman peninsula, Russia.</title>
        <authorList>
            <person name="Frolova A."/>
            <person name="Merkel A.Y."/>
            <person name="Slobodkin A.I."/>
        </authorList>
    </citation>
    <scope>NUCLEOTIDE SEQUENCE [LARGE SCALE GENOMIC DNA]</scope>
    <source>
        <strain evidence="12 13">F-1</strain>
    </source>
</reference>
<dbReference type="CDD" id="cd21123">
    <property type="entry name" value="SPASM_MftC-like"/>
    <property type="match status" value="1"/>
</dbReference>
<evidence type="ECO:0000259" key="11">
    <source>
        <dbReference type="PROSITE" id="PS51918"/>
    </source>
</evidence>
<dbReference type="EMBL" id="WODC01000001">
    <property type="protein sequence ID" value="MUM76135.1"/>
    <property type="molecule type" value="Genomic_DNA"/>
</dbReference>
<organism evidence="12 13">
    <name type="scientific">Pseudodesulfovibrio alkaliphilus</name>
    <dbReference type="NCBI Taxonomy" id="2661613"/>
    <lineage>
        <taxon>Bacteria</taxon>
        <taxon>Pseudomonadati</taxon>
        <taxon>Thermodesulfobacteriota</taxon>
        <taxon>Desulfovibrionia</taxon>
        <taxon>Desulfovibrionales</taxon>
        <taxon>Desulfovibrionaceae</taxon>
    </lineage>
</organism>
<dbReference type="Gene3D" id="3.20.20.70">
    <property type="entry name" value="Aldolase class I"/>
    <property type="match status" value="1"/>
</dbReference>
<keyword evidence="6" id="KW-0411">Iron-sulfur</keyword>
<dbReference type="InterPro" id="IPR034479">
    <property type="entry name" value="AhbC-like"/>
</dbReference>
<dbReference type="NCBIfam" id="TIGR04085">
    <property type="entry name" value="rSAM_more_4Fe4S"/>
    <property type="match status" value="1"/>
</dbReference>
<dbReference type="GO" id="GO:0006783">
    <property type="term" value="P:heme biosynthetic process"/>
    <property type="evidence" value="ECO:0007669"/>
    <property type="project" value="TreeGrafter"/>
</dbReference>
<dbReference type="SFLD" id="SFLDF00543">
    <property type="entry name" value="alternative_heme_biosynthesis"/>
    <property type="match status" value="1"/>
</dbReference>
<evidence type="ECO:0000256" key="4">
    <source>
        <dbReference type="ARBA" id="ARBA00022723"/>
    </source>
</evidence>
<dbReference type="Proteomes" id="UP000461162">
    <property type="component" value="Unassembled WGS sequence"/>
</dbReference>
<evidence type="ECO:0000256" key="9">
    <source>
        <dbReference type="ARBA" id="ARBA00056787"/>
    </source>
</evidence>
<dbReference type="SMART" id="SM00729">
    <property type="entry name" value="Elp3"/>
    <property type="match status" value="1"/>
</dbReference>
<evidence type="ECO:0000256" key="8">
    <source>
        <dbReference type="ARBA" id="ARBA00023462"/>
    </source>
</evidence>
<evidence type="ECO:0000256" key="3">
    <source>
        <dbReference type="ARBA" id="ARBA00022691"/>
    </source>
</evidence>
<dbReference type="GO" id="GO:0051539">
    <property type="term" value="F:4 iron, 4 sulfur cluster binding"/>
    <property type="evidence" value="ECO:0007669"/>
    <property type="project" value="UniProtKB-KW"/>
</dbReference>
<dbReference type="PANTHER" id="PTHR11228:SF7">
    <property type="entry name" value="PQQA PEPTIDE CYCLASE"/>
    <property type="match status" value="1"/>
</dbReference>
<proteinExistence type="inferred from homology"/>
<sequence length="397" mass="44649">MIGISKLYCGAVEPSDALRYGRESGQLPSHLLQFSKDKKPVVVWNMTQRCNLKCVHCYAHAVDPSSHADPISTNKAKEIIDDLAQFGAPVMLFSGGEPLVREDLVELAKYATGQGMRAVISTNGTLITKNKARELKEVGLSYVGISLDGAEAVHDKFRGIKGSYRQALKGVENCQAEGLKVGLRFTINKRNSQEIPHLFDLIEQLEVPRICFYHLVYSGRGSDLMKEDLDHAETRQVVDLIMDRTRALFDKGKPKEVLTVDNHADGPYLYFRMLKEDPARAAEVLELLKMNEGNSSGRGIGCISWDGQVHADQFMRHITFGNVLERPFSEIWTDPNIELLQKLKDKRPHVKGRCAKCRFLNICGGNFRARAEAWYDDFWAQDPACYLTDEEISGEKL</sequence>
<dbReference type="InterPro" id="IPR050377">
    <property type="entry name" value="Radical_SAM_PqqE_MftC-like"/>
</dbReference>
<dbReference type="FunFam" id="3.20.20.70:FF:000188">
    <property type="entry name" value="Mycofactocin radical SAM maturase MftC"/>
    <property type="match status" value="1"/>
</dbReference>
<accession>A0A7K1KJB3</accession>
<evidence type="ECO:0000313" key="13">
    <source>
        <dbReference type="Proteomes" id="UP000461162"/>
    </source>
</evidence>
<dbReference type="InterPro" id="IPR034480">
    <property type="entry name" value="Heme_synthase-like"/>
</dbReference>
<dbReference type="GO" id="GO:0046872">
    <property type="term" value="F:metal ion binding"/>
    <property type="evidence" value="ECO:0007669"/>
    <property type="project" value="UniProtKB-KW"/>
</dbReference>
<evidence type="ECO:0000256" key="7">
    <source>
        <dbReference type="ARBA" id="ARBA00023239"/>
    </source>
</evidence>
<dbReference type="SFLD" id="SFLDG01386">
    <property type="entry name" value="main_SPASM_domain-containing"/>
    <property type="match status" value="1"/>
</dbReference>
<dbReference type="Pfam" id="PF13186">
    <property type="entry name" value="SPASM"/>
    <property type="match status" value="1"/>
</dbReference>
<comment type="similarity">
    <text evidence="8">Belongs to the radical SAM superfamily.</text>
</comment>
<dbReference type="PANTHER" id="PTHR11228">
    <property type="entry name" value="RADICAL SAM DOMAIN PROTEIN"/>
    <property type="match status" value="1"/>
</dbReference>
<dbReference type="InterPro" id="IPR006638">
    <property type="entry name" value="Elp3/MiaA/NifB-like_rSAM"/>
</dbReference>
<evidence type="ECO:0000256" key="6">
    <source>
        <dbReference type="ARBA" id="ARBA00023014"/>
    </source>
</evidence>
<comment type="function">
    <text evidence="9">Involved in heme d1 biosynthesis. Radical SAM enzyme that catalyzes the removal of two propionate side chains from the intermediate 12,18-didecarboxysiroheme (DDSH) and may introduce the keto functions on rings A and B, yielding the heme d1 precursor dihydro-heme d1.</text>
</comment>
<dbReference type="InterPro" id="IPR023885">
    <property type="entry name" value="4Fe4S-binding_SPASM_dom"/>
</dbReference>
<dbReference type="SFLD" id="SFLDS00029">
    <property type="entry name" value="Radical_SAM"/>
    <property type="match status" value="1"/>
</dbReference>
<dbReference type="SFLD" id="SFLDG01067">
    <property type="entry name" value="SPASM/twitch_domain_containing"/>
    <property type="match status" value="1"/>
</dbReference>
<keyword evidence="3" id="KW-0949">S-adenosyl-L-methionine</keyword>
<dbReference type="SUPFAM" id="SSF102114">
    <property type="entry name" value="Radical SAM enzymes"/>
    <property type="match status" value="1"/>
</dbReference>
<dbReference type="SFLD" id="SFLDG01385">
    <property type="entry name" value="heme_carboxy_lyase_like"/>
    <property type="match status" value="1"/>
</dbReference>
<evidence type="ECO:0000256" key="1">
    <source>
        <dbReference type="ARBA" id="ARBA00001966"/>
    </source>
</evidence>
<keyword evidence="5" id="KW-0408">Iron</keyword>
<dbReference type="NCBIfam" id="TIGR04546">
    <property type="entry name" value="rSAM_ahbC_deAc"/>
    <property type="match status" value="1"/>
</dbReference>
<protein>
    <recommendedName>
        <fullName evidence="10">Pre-heme d1 synthase</fullName>
    </recommendedName>
</protein>
<dbReference type="PROSITE" id="PS51918">
    <property type="entry name" value="RADICAL_SAM"/>
    <property type="match status" value="1"/>
</dbReference>
<dbReference type="AlphaFoldDB" id="A0A7K1KJB3"/>